<feature type="compositionally biased region" description="Basic and acidic residues" evidence="1">
    <location>
        <begin position="91"/>
        <end position="100"/>
    </location>
</feature>
<evidence type="ECO:0000256" key="1">
    <source>
        <dbReference type="SAM" id="MobiDB-lite"/>
    </source>
</evidence>
<dbReference type="AlphaFoldDB" id="A0A0F5N2Q3"/>
<comment type="caution">
    <text evidence="2">The sequence shown here is derived from an EMBL/GenBank/DDBJ whole genome shotgun (WGS) entry which is preliminary data.</text>
</comment>
<sequence length="100" mass="11647">MADLDLAKLRYAAAEFGYWPATSDDKHLAKLRDDNDRFDGVNWIGRHRFRGHNPHPAPTRDSPERWDCDCGEVWPGHTSGQTSRRYAHLRAQRDRRTSDD</sequence>
<dbReference type="PATRIC" id="fig|342002.3.peg.532"/>
<evidence type="ECO:0000313" key="2">
    <source>
        <dbReference type="EMBL" id="KKC01170.1"/>
    </source>
</evidence>
<accession>A0A0F5N2Q3</accession>
<organism evidence="2 3">
    <name type="scientific">Mycolicibacter arupensis</name>
    <dbReference type="NCBI Taxonomy" id="342002"/>
    <lineage>
        <taxon>Bacteria</taxon>
        <taxon>Bacillati</taxon>
        <taxon>Actinomycetota</taxon>
        <taxon>Actinomycetes</taxon>
        <taxon>Mycobacteriales</taxon>
        <taxon>Mycobacteriaceae</taxon>
        <taxon>Mycolicibacter</taxon>
    </lineage>
</organism>
<feature type="region of interest" description="Disordered" evidence="1">
    <location>
        <begin position="47"/>
        <end position="66"/>
    </location>
</feature>
<protein>
    <submittedName>
        <fullName evidence="2">Uncharacterized protein</fullName>
    </submittedName>
</protein>
<gene>
    <name evidence="2" type="ORF">WR43_01475</name>
</gene>
<proteinExistence type="predicted"/>
<reference evidence="3" key="1">
    <citation type="submission" date="2015-04" db="EMBL/GenBank/DDBJ databases">
        <title>Genome sequence of Mycobacterium arupense GUC1.</title>
        <authorList>
            <person name="Greninger A.L."/>
            <person name="Cunningham G."/>
            <person name="Chiu C.Y."/>
            <person name="Miller S."/>
        </authorList>
    </citation>
    <scope>NUCLEOTIDE SEQUENCE [LARGE SCALE GENOMIC DNA]</scope>
    <source>
        <strain evidence="3">GUC1</strain>
    </source>
</reference>
<feature type="region of interest" description="Disordered" evidence="1">
    <location>
        <begin position="75"/>
        <end position="100"/>
    </location>
</feature>
<name>A0A0F5N2Q3_9MYCO</name>
<dbReference type="Proteomes" id="UP000034416">
    <property type="component" value="Unassembled WGS sequence"/>
</dbReference>
<evidence type="ECO:0000313" key="3">
    <source>
        <dbReference type="Proteomes" id="UP000034416"/>
    </source>
</evidence>
<dbReference type="EMBL" id="LASW01000003">
    <property type="protein sequence ID" value="KKC01170.1"/>
    <property type="molecule type" value="Genomic_DNA"/>
</dbReference>